<evidence type="ECO:0000259" key="2">
    <source>
        <dbReference type="PROSITE" id="PS51186"/>
    </source>
</evidence>
<keyword evidence="3" id="KW-0808">Transferase</keyword>
<accession>A0A8E2BAR5</accession>
<comment type="caution">
    <text evidence="3">The sequence shown here is derived from an EMBL/GenBank/DDBJ whole genome shotgun (WGS) entry which is preliminary data.</text>
</comment>
<evidence type="ECO:0000313" key="3">
    <source>
        <dbReference type="EMBL" id="MBB6465801.1"/>
    </source>
</evidence>
<dbReference type="InterPro" id="IPR016181">
    <property type="entry name" value="Acyl_CoA_acyltransferase"/>
</dbReference>
<organism evidence="3 4">
    <name type="scientific">Aminobacter carboxidus</name>
    <dbReference type="NCBI Taxonomy" id="376165"/>
    <lineage>
        <taxon>Bacteria</taxon>
        <taxon>Pseudomonadati</taxon>
        <taxon>Pseudomonadota</taxon>
        <taxon>Alphaproteobacteria</taxon>
        <taxon>Hyphomicrobiales</taxon>
        <taxon>Phyllobacteriaceae</taxon>
        <taxon>Aminobacter</taxon>
    </lineage>
</organism>
<dbReference type="EMBL" id="JACHGI010000002">
    <property type="protein sequence ID" value="MBB6465801.1"/>
    <property type="molecule type" value="Genomic_DNA"/>
</dbReference>
<protein>
    <submittedName>
        <fullName evidence="3">Phosphinothricin acetyltransferase</fullName>
        <ecNumber evidence="3">2.3.1.183</ecNumber>
    </submittedName>
</protein>
<gene>
    <name evidence="3" type="ORF">HNQ96_001659</name>
</gene>
<dbReference type="PANTHER" id="PTHR43072">
    <property type="entry name" value="N-ACETYLTRANSFERASE"/>
    <property type="match status" value="1"/>
</dbReference>
<dbReference type="PANTHER" id="PTHR43072:SF8">
    <property type="entry name" value="ACYLTRANSFERASE FABY-RELATED"/>
    <property type="match status" value="1"/>
</dbReference>
<reference evidence="3 4" key="1">
    <citation type="submission" date="2020-08" db="EMBL/GenBank/DDBJ databases">
        <title>Genomic Encyclopedia of Type Strains, Phase IV (KMG-IV): sequencing the most valuable type-strain genomes for metagenomic binning, comparative biology and taxonomic classification.</title>
        <authorList>
            <person name="Goeker M."/>
        </authorList>
    </citation>
    <scope>NUCLEOTIDE SEQUENCE [LARGE SCALE GENOMIC DNA]</scope>
    <source>
        <strain evidence="3 4">DSM 17454</strain>
    </source>
</reference>
<evidence type="ECO:0000256" key="1">
    <source>
        <dbReference type="SAM" id="MobiDB-lite"/>
    </source>
</evidence>
<dbReference type="PROSITE" id="PS51186">
    <property type="entry name" value="GNAT"/>
    <property type="match status" value="1"/>
</dbReference>
<dbReference type="GO" id="GO:0102971">
    <property type="term" value="F:phosphinothricin N-acetyltransferase activity"/>
    <property type="evidence" value="ECO:0007669"/>
    <property type="project" value="UniProtKB-EC"/>
</dbReference>
<dbReference type="RefSeq" id="WP_184768264.1">
    <property type="nucleotide sequence ID" value="NZ_JACHGI010000002.1"/>
</dbReference>
<proteinExistence type="predicted"/>
<dbReference type="Pfam" id="PF13420">
    <property type="entry name" value="Acetyltransf_4"/>
    <property type="match status" value="1"/>
</dbReference>
<dbReference type="SUPFAM" id="SSF55729">
    <property type="entry name" value="Acyl-CoA N-acyltransferases (Nat)"/>
    <property type="match status" value="1"/>
</dbReference>
<dbReference type="CDD" id="cd04301">
    <property type="entry name" value="NAT_SF"/>
    <property type="match status" value="1"/>
</dbReference>
<dbReference type="EC" id="2.3.1.183" evidence="3"/>
<keyword evidence="3" id="KW-0012">Acyltransferase</keyword>
<dbReference type="Proteomes" id="UP000532373">
    <property type="component" value="Unassembled WGS sequence"/>
</dbReference>
<dbReference type="InterPro" id="IPR000182">
    <property type="entry name" value="GNAT_dom"/>
</dbReference>
<feature type="region of interest" description="Disordered" evidence="1">
    <location>
        <begin position="172"/>
        <end position="191"/>
    </location>
</feature>
<dbReference type="AlphaFoldDB" id="A0A8E2BAR5"/>
<dbReference type="Gene3D" id="3.40.630.30">
    <property type="match status" value="1"/>
</dbReference>
<evidence type="ECO:0000313" key="4">
    <source>
        <dbReference type="Proteomes" id="UP000532373"/>
    </source>
</evidence>
<feature type="domain" description="N-acetyltransferase" evidence="2">
    <location>
        <begin position="3"/>
        <end position="167"/>
    </location>
</feature>
<sequence length="191" mass="20737">MSMTIRHALPTDLDRITEIYADAVHNGTASYELEPPTRTEMGTRFEALMGGGYPYLVAERDGVILGYAYAGPFRARPAYRFIVEDSIYVAPEAKGGGIGKALMQALIDESTALGFRQIIAVIGDGHAESPSVRLHEKLGFHHTGRMEGSGYKHGRWLDTVFMQLALNGGATLPPDPGSMPERRFVARGGKG</sequence>
<name>A0A8E2BAR5_9HYPH</name>